<proteinExistence type="predicted"/>
<name>A0A0K0EXT1_STRVS</name>
<dbReference type="Proteomes" id="UP000035680">
    <property type="component" value="Unassembled WGS sequence"/>
</dbReference>
<reference evidence="2" key="2">
    <citation type="submission" date="2015-08" db="UniProtKB">
        <authorList>
            <consortium name="WormBaseParasite"/>
        </authorList>
    </citation>
    <scope>IDENTIFICATION</scope>
</reference>
<dbReference type="WBParaSite" id="SVE_0133600.1">
    <property type="protein sequence ID" value="SVE_0133600.1"/>
    <property type="gene ID" value="SVE_0133600"/>
</dbReference>
<sequence>MRSEIVSLLKLANIQLTESESRTLNKLLKGIKNTNPQPQPPPKVWNVEQLLKFIQHNLSLSDDLSLRQLTLRTLGLFLLVNPARFAQVGNIKVDEIMIKEDMIIIMPQTKAKNCKGTTGHKLTINTYEDKNLCF</sequence>
<organism evidence="1 2">
    <name type="scientific">Strongyloides venezuelensis</name>
    <name type="common">Threadworm</name>
    <dbReference type="NCBI Taxonomy" id="75913"/>
    <lineage>
        <taxon>Eukaryota</taxon>
        <taxon>Metazoa</taxon>
        <taxon>Ecdysozoa</taxon>
        <taxon>Nematoda</taxon>
        <taxon>Chromadorea</taxon>
        <taxon>Rhabditida</taxon>
        <taxon>Tylenchina</taxon>
        <taxon>Panagrolaimomorpha</taxon>
        <taxon>Strongyloidoidea</taxon>
        <taxon>Strongyloididae</taxon>
        <taxon>Strongyloides</taxon>
    </lineage>
</organism>
<protein>
    <submittedName>
        <fullName evidence="2">Tyr recombinase domain-containing protein</fullName>
    </submittedName>
</protein>
<dbReference type="AlphaFoldDB" id="A0A0K0EXT1"/>
<reference evidence="1" key="1">
    <citation type="submission" date="2014-07" db="EMBL/GenBank/DDBJ databases">
        <authorList>
            <person name="Martin A.A"/>
            <person name="De Silva N."/>
        </authorList>
    </citation>
    <scope>NUCLEOTIDE SEQUENCE</scope>
</reference>
<keyword evidence="1" id="KW-1185">Reference proteome</keyword>
<accession>A0A0K0EXT1</accession>
<evidence type="ECO:0000313" key="1">
    <source>
        <dbReference type="Proteomes" id="UP000035680"/>
    </source>
</evidence>
<evidence type="ECO:0000313" key="2">
    <source>
        <dbReference type="WBParaSite" id="SVE_0133600.1"/>
    </source>
</evidence>